<dbReference type="STRING" id="102285.A0A0R3TRW9"/>
<evidence type="ECO:0000256" key="1">
    <source>
        <dbReference type="ARBA" id="ARBA00004370"/>
    </source>
</evidence>
<dbReference type="WBParaSite" id="HNAJ_0001035901-mRNA-1">
    <property type="protein sequence ID" value="HNAJ_0001035901-mRNA-1"/>
    <property type="gene ID" value="HNAJ_0001035901"/>
</dbReference>
<evidence type="ECO:0000256" key="2">
    <source>
        <dbReference type="ARBA" id="ARBA00023136"/>
    </source>
</evidence>
<name>A0A0R3TRW9_RODNA</name>
<dbReference type="GO" id="GO:0043113">
    <property type="term" value="P:receptor clustering"/>
    <property type="evidence" value="ECO:0007669"/>
    <property type="project" value="TreeGrafter"/>
</dbReference>
<accession>A0A0R3TRW9</accession>
<dbReference type="GO" id="GO:0030054">
    <property type="term" value="C:cell junction"/>
    <property type="evidence" value="ECO:0007669"/>
    <property type="project" value="TreeGrafter"/>
</dbReference>
<dbReference type="PANTHER" id="PTHR23119:SF51">
    <property type="entry name" value="DISKS LARGE 1 TUMOR SUPPRESSOR PROTEIN"/>
    <property type="match status" value="1"/>
</dbReference>
<dbReference type="EMBL" id="UZAE01013002">
    <property type="protein sequence ID" value="VDO07765.1"/>
    <property type="molecule type" value="Genomic_DNA"/>
</dbReference>
<reference evidence="6" key="1">
    <citation type="submission" date="2017-02" db="UniProtKB">
        <authorList>
            <consortium name="WormBaseParasite"/>
        </authorList>
    </citation>
    <scope>IDENTIFICATION</scope>
</reference>
<sequence length="290" mass="31492">MLYSQNKQIDTDFQIPSEDINQLSDADPSREFPMANSSFRDGSFSPGDWEYVEVVISRPHGQNQSFGFSIAGGYDAQQENGDSSVFITRIAPGGIAEADGRLQPFDRIVSVNGTDLNYVSNQEAVRILKESGDTLAMIIRRYIGPEPGSSGIESISPITNTNIPPSNDDQTTSDDVYFEVNLVKPSENIGLGFTIAGGQMIEGFPEGIYVTKLTPGGLAEQDGQIQPGDRLIQVNGQELGNASHEMAVQLLRNAGTHVHLVLLRPLRSTVSQNFTPSLASDDTIVDTKKR</sequence>
<dbReference type="AlphaFoldDB" id="A0A0R3TRW9"/>
<dbReference type="GO" id="GO:0019901">
    <property type="term" value="F:protein kinase binding"/>
    <property type="evidence" value="ECO:0007669"/>
    <property type="project" value="TreeGrafter"/>
</dbReference>
<organism evidence="6">
    <name type="scientific">Rodentolepis nana</name>
    <name type="common">Dwarf tapeworm</name>
    <name type="synonym">Hymenolepis nana</name>
    <dbReference type="NCBI Taxonomy" id="102285"/>
    <lineage>
        <taxon>Eukaryota</taxon>
        <taxon>Metazoa</taxon>
        <taxon>Spiralia</taxon>
        <taxon>Lophotrochozoa</taxon>
        <taxon>Platyhelminthes</taxon>
        <taxon>Cestoda</taxon>
        <taxon>Eucestoda</taxon>
        <taxon>Cyclophyllidea</taxon>
        <taxon>Hymenolepididae</taxon>
        <taxon>Rodentolepis</taxon>
    </lineage>
</organism>
<reference evidence="4 5" key="2">
    <citation type="submission" date="2018-11" db="EMBL/GenBank/DDBJ databases">
        <authorList>
            <consortium name="Pathogen Informatics"/>
        </authorList>
    </citation>
    <scope>NUCLEOTIDE SEQUENCE [LARGE SCALE GENOMIC DNA]</scope>
</reference>
<comment type="subcellular location">
    <subcellularLocation>
        <location evidence="1">Membrane</location>
    </subcellularLocation>
</comment>
<dbReference type="GO" id="GO:0016323">
    <property type="term" value="C:basolateral plasma membrane"/>
    <property type="evidence" value="ECO:0007669"/>
    <property type="project" value="TreeGrafter"/>
</dbReference>
<dbReference type="PANTHER" id="PTHR23119">
    <property type="entry name" value="DISCS LARGE"/>
    <property type="match status" value="1"/>
</dbReference>
<feature type="domain" description="PDZ" evidence="3">
    <location>
        <begin position="53"/>
        <end position="143"/>
    </location>
</feature>
<dbReference type="GO" id="GO:0098609">
    <property type="term" value="P:cell-cell adhesion"/>
    <property type="evidence" value="ECO:0007669"/>
    <property type="project" value="TreeGrafter"/>
</dbReference>
<proteinExistence type="predicted"/>
<dbReference type="GO" id="GO:0097120">
    <property type="term" value="P:receptor localization to synapse"/>
    <property type="evidence" value="ECO:0007669"/>
    <property type="project" value="TreeGrafter"/>
</dbReference>
<keyword evidence="2" id="KW-0472">Membrane</keyword>
<feature type="domain" description="PDZ" evidence="3">
    <location>
        <begin position="179"/>
        <end position="266"/>
    </location>
</feature>
<dbReference type="InterPro" id="IPR036034">
    <property type="entry name" value="PDZ_sf"/>
</dbReference>
<dbReference type="Pfam" id="PF00595">
    <property type="entry name" value="PDZ"/>
    <property type="match status" value="2"/>
</dbReference>
<dbReference type="InterPro" id="IPR050614">
    <property type="entry name" value="Synaptic_Scaffolding_LAP-MAGUK"/>
</dbReference>
<evidence type="ECO:0000259" key="3">
    <source>
        <dbReference type="PROSITE" id="PS50106"/>
    </source>
</evidence>
<dbReference type="InterPro" id="IPR001478">
    <property type="entry name" value="PDZ"/>
</dbReference>
<dbReference type="SMART" id="SM00228">
    <property type="entry name" value="PDZ"/>
    <property type="match status" value="2"/>
</dbReference>
<evidence type="ECO:0000313" key="5">
    <source>
        <dbReference type="Proteomes" id="UP000278807"/>
    </source>
</evidence>
<dbReference type="CDD" id="cd00136">
    <property type="entry name" value="PDZ_canonical"/>
    <property type="match status" value="2"/>
</dbReference>
<gene>
    <name evidence="4" type="ORF">HNAJ_LOCUS10354</name>
</gene>
<dbReference type="GO" id="GO:0045197">
    <property type="term" value="P:establishment or maintenance of epithelial cell apical/basal polarity"/>
    <property type="evidence" value="ECO:0007669"/>
    <property type="project" value="TreeGrafter"/>
</dbReference>
<dbReference type="Proteomes" id="UP000278807">
    <property type="component" value="Unassembled WGS sequence"/>
</dbReference>
<dbReference type="PROSITE" id="PS50106">
    <property type="entry name" value="PDZ"/>
    <property type="match status" value="2"/>
</dbReference>
<evidence type="ECO:0000313" key="4">
    <source>
        <dbReference type="EMBL" id="VDO07765.1"/>
    </source>
</evidence>
<dbReference type="OrthoDB" id="78824at2759"/>
<dbReference type="Gene3D" id="2.30.42.10">
    <property type="match status" value="2"/>
</dbReference>
<protein>
    <submittedName>
        <fullName evidence="6">PDZ domain-containing protein</fullName>
    </submittedName>
</protein>
<evidence type="ECO:0000313" key="6">
    <source>
        <dbReference type="WBParaSite" id="HNAJ_0001035901-mRNA-1"/>
    </source>
</evidence>
<dbReference type="SUPFAM" id="SSF50156">
    <property type="entry name" value="PDZ domain-like"/>
    <property type="match status" value="2"/>
</dbReference>
<keyword evidence="5" id="KW-1185">Reference proteome</keyword>